<sequence length="89" mass="10033">MRSKSETKRSKQSPSPSPSGRFILPRASTELFLFFSASVWEVKNVASLKWEKECENPLQPCDIIGKQEAGPQRNKEDGGFESRIVYLGD</sequence>
<dbReference type="EMBL" id="JBEDUW010000258">
    <property type="protein sequence ID" value="KAK9902374.1"/>
    <property type="molecule type" value="Genomic_DNA"/>
</dbReference>
<organism evidence="2 3">
    <name type="scientific">Rubus argutus</name>
    <name type="common">Southern blackberry</name>
    <dbReference type="NCBI Taxonomy" id="59490"/>
    <lineage>
        <taxon>Eukaryota</taxon>
        <taxon>Viridiplantae</taxon>
        <taxon>Streptophyta</taxon>
        <taxon>Embryophyta</taxon>
        <taxon>Tracheophyta</taxon>
        <taxon>Spermatophyta</taxon>
        <taxon>Magnoliopsida</taxon>
        <taxon>eudicotyledons</taxon>
        <taxon>Gunneridae</taxon>
        <taxon>Pentapetalae</taxon>
        <taxon>rosids</taxon>
        <taxon>fabids</taxon>
        <taxon>Rosales</taxon>
        <taxon>Rosaceae</taxon>
        <taxon>Rosoideae</taxon>
        <taxon>Rosoideae incertae sedis</taxon>
        <taxon>Rubus</taxon>
    </lineage>
</organism>
<feature type="region of interest" description="Disordered" evidence="1">
    <location>
        <begin position="1"/>
        <end position="22"/>
    </location>
</feature>
<gene>
    <name evidence="2" type="ORF">M0R45_001613</name>
</gene>
<reference evidence="2 3" key="1">
    <citation type="journal article" date="2023" name="G3 (Bethesda)">
        <title>A chromosome-length genome assembly and annotation of blackberry (Rubus argutus, cv. 'Hillquist').</title>
        <authorList>
            <person name="Bruna T."/>
            <person name="Aryal R."/>
            <person name="Dudchenko O."/>
            <person name="Sargent D.J."/>
            <person name="Mead D."/>
            <person name="Buti M."/>
            <person name="Cavallini A."/>
            <person name="Hytonen T."/>
            <person name="Andres J."/>
            <person name="Pham M."/>
            <person name="Weisz D."/>
            <person name="Mascagni F."/>
            <person name="Usai G."/>
            <person name="Natali L."/>
            <person name="Bassil N."/>
            <person name="Fernandez G.E."/>
            <person name="Lomsadze A."/>
            <person name="Armour M."/>
            <person name="Olukolu B."/>
            <person name="Poorten T."/>
            <person name="Britton C."/>
            <person name="Davik J."/>
            <person name="Ashrafi H."/>
            <person name="Aiden E.L."/>
            <person name="Borodovsky M."/>
            <person name="Worthington M."/>
        </authorList>
    </citation>
    <scope>NUCLEOTIDE SEQUENCE [LARGE SCALE GENOMIC DNA]</scope>
    <source>
        <strain evidence="2">PI 553951</strain>
    </source>
</reference>
<dbReference type="AlphaFoldDB" id="A0AAW1VG98"/>
<name>A0AAW1VG98_RUBAR</name>
<evidence type="ECO:0000256" key="1">
    <source>
        <dbReference type="SAM" id="MobiDB-lite"/>
    </source>
</evidence>
<evidence type="ECO:0000313" key="3">
    <source>
        <dbReference type="Proteomes" id="UP001457282"/>
    </source>
</evidence>
<evidence type="ECO:0000313" key="2">
    <source>
        <dbReference type="EMBL" id="KAK9902374.1"/>
    </source>
</evidence>
<keyword evidence="3" id="KW-1185">Reference proteome</keyword>
<protein>
    <submittedName>
        <fullName evidence="2">Uncharacterized protein</fullName>
    </submittedName>
</protein>
<dbReference type="Proteomes" id="UP001457282">
    <property type="component" value="Unassembled WGS sequence"/>
</dbReference>
<proteinExistence type="predicted"/>
<accession>A0AAW1VG98</accession>
<comment type="caution">
    <text evidence="2">The sequence shown here is derived from an EMBL/GenBank/DDBJ whole genome shotgun (WGS) entry which is preliminary data.</text>
</comment>